<protein>
    <submittedName>
        <fullName evidence="1">Uncharacterized protein</fullName>
    </submittedName>
</protein>
<reference evidence="1 2" key="1">
    <citation type="journal article" date="2022" name="bioRxiv">
        <title>An ancient truncated duplication of the anti-Mullerian hormone receptor type 2 gene is a potential conserved master sex determinant in the Pangasiidae catfish family.</title>
        <authorList>
            <person name="Wen M."/>
            <person name="Pan Q."/>
            <person name="Jouanno E."/>
            <person name="Montfort J."/>
            <person name="Zahm M."/>
            <person name="Cabau C."/>
            <person name="Klopp C."/>
            <person name="Iampietro C."/>
            <person name="Roques C."/>
            <person name="Bouchez O."/>
            <person name="Castinel A."/>
            <person name="Donnadieu C."/>
            <person name="Parrinello H."/>
            <person name="Poncet C."/>
            <person name="Belmonte E."/>
            <person name="Gautier V."/>
            <person name="Avarre J.-C."/>
            <person name="Dugue R."/>
            <person name="Gustiano R."/>
            <person name="Ha T.T.T."/>
            <person name="Campet M."/>
            <person name="Sriphairoj K."/>
            <person name="Ribolli J."/>
            <person name="de Almeida F.L."/>
            <person name="Desvignes T."/>
            <person name="Postlethwait J.H."/>
            <person name="Bucao C.F."/>
            <person name="Robinson-Rechavi M."/>
            <person name="Bobe J."/>
            <person name="Herpin A."/>
            <person name="Guiguen Y."/>
        </authorList>
    </citation>
    <scope>NUCLEOTIDE SEQUENCE [LARGE SCALE GENOMIC DNA]</scope>
    <source>
        <strain evidence="1">YG-Dec2019</strain>
    </source>
</reference>
<evidence type="ECO:0000313" key="2">
    <source>
        <dbReference type="Proteomes" id="UP000829447"/>
    </source>
</evidence>
<organism evidence="1 2">
    <name type="scientific">Pangasianodon gigas</name>
    <name type="common">Mekong giant catfish</name>
    <name type="synonym">Pangasius gigas</name>
    <dbReference type="NCBI Taxonomy" id="30993"/>
    <lineage>
        <taxon>Eukaryota</taxon>
        <taxon>Metazoa</taxon>
        <taxon>Chordata</taxon>
        <taxon>Craniata</taxon>
        <taxon>Vertebrata</taxon>
        <taxon>Euteleostomi</taxon>
        <taxon>Actinopterygii</taxon>
        <taxon>Neopterygii</taxon>
        <taxon>Teleostei</taxon>
        <taxon>Ostariophysi</taxon>
        <taxon>Siluriformes</taxon>
        <taxon>Pangasiidae</taxon>
        <taxon>Pangasianodon</taxon>
    </lineage>
</organism>
<sequence>MPLTVTYNFLSCKEPSTNCTGSCISGCFCKPGFVFRGKRCVPIEKCGCLDEDNNYYEPGEIVFGNGCSKLCRCAGNYTLSCVDNTCDPTEECRQVGGIHGCYPKDTSTCIASGDPHYTTFDKRKYNFMGNCTYLMSEPCNSTDVPHFAVYVDNENRYNIPTVSYDKLCGLCGDYNGNIKDDFRTPSGELVNSPTEFGNSWNTNPDYQDKLCGLCGDYNGNIKDDFRTPSGELVNSPTEFGNSWNTNPDYQDKLCGLCGDYNGNIKDDFRTPSGELVNSPTEFGNSWNTNPDYQDKLCGLCGDYNGNIKDDFRTPSGELVNSPTEFGNSWNTNPDCNKPPPDPIPGCTDTEQDLYESPAYCGIILDSNGPFAVCHSKVNPNSFFQNCVFDLCALGGPHSALCEAIEAYVNECQDRGVSIGPWRNSTFCRASAVGGRFFTAGNASWTTLYVLSIRRTLHY</sequence>
<name>A0ACC5WF32_PANGG</name>
<evidence type="ECO:0000313" key="1">
    <source>
        <dbReference type="EMBL" id="MCI4377435.1"/>
    </source>
</evidence>
<gene>
    <name evidence="1" type="ORF">PGIGA_G00203600</name>
</gene>
<proteinExistence type="predicted"/>
<accession>A0ACC5WF32</accession>
<dbReference type="Proteomes" id="UP000829447">
    <property type="component" value="Linkage Group LG4"/>
</dbReference>
<keyword evidence="2" id="KW-1185">Reference proteome</keyword>
<comment type="caution">
    <text evidence="1">The sequence shown here is derived from an EMBL/GenBank/DDBJ whole genome shotgun (WGS) entry which is preliminary data.</text>
</comment>
<dbReference type="EMBL" id="CM040457">
    <property type="protein sequence ID" value="MCI4377435.1"/>
    <property type="molecule type" value="Genomic_DNA"/>
</dbReference>